<accession>A0AAE1H9N4</accession>
<dbReference type="PROSITE" id="PS50089">
    <property type="entry name" value="ZF_RING_2"/>
    <property type="match status" value="1"/>
</dbReference>
<proteinExistence type="predicted"/>
<keyword evidence="3" id="KW-0862">Zinc</keyword>
<sequence>MNEISNQCTPIQVVRYPSTNPPTQRLVSTAAFHHCEPNADHSSCPAWTLPPLPPPPVRRPRTSPAKHLTDQDMLRQDDVVPALESDLGLLWTTQQDPWAPAPADLAVNYPDREPMLHRLDVGLFQLQTYHARQPDAEDICPICRDDLRPRRVADATLDEHLTRWQRRRLHRRIAQQRRPDLPVHPAARLVLLPTCGHYFHLRCIQTHLSVNGDTASCPVCRGPARQAVPVDGLLPPHMLLFLYRAVSARRRLTDCNWLEAGLPCPNKARCAYNHLRDGQLEQWQDPELLALIQGASAQPDRPPSPLPPAQLPPAVLDAEESWDDLDTGVSFTWQHRPSRGGRRYLRPSGTPAGYIPVLVRATGEVSYIGPRVVDEDGGILYNRQLPPRNQ</sequence>
<dbReference type="Pfam" id="PF00097">
    <property type="entry name" value="zf-C3HC4"/>
    <property type="match status" value="1"/>
</dbReference>
<name>A0AAE1H9N4_9NEOP</name>
<dbReference type="InterPro" id="IPR001841">
    <property type="entry name" value="Znf_RING"/>
</dbReference>
<evidence type="ECO:0000256" key="3">
    <source>
        <dbReference type="ARBA" id="ARBA00022833"/>
    </source>
</evidence>
<dbReference type="SUPFAM" id="SSF57850">
    <property type="entry name" value="RING/U-box"/>
    <property type="match status" value="1"/>
</dbReference>
<keyword evidence="1" id="KW-0479">Metal-binding</keyword>
<keyword evidence="2 4" id="KW-0863">Zinc-finger</keyword>
<dbReference type="InterPro" id="IPR018957">
    <property type="entry name" value="Znf_C3HC4_RING-type"/>
</dbReference>
<dbReference type="AlphaFoldDB" id="A0AAE1H9N4"/>
<evidence type="ECO:0000259" key="5">
    <source>
        <dbReference type="PROSITE" id="PS50089"/>
    </source>
</evidence>
<dbReference type="GO" id="GO:0008270">
    <property type="term" value="F:zinc ion binding"/>
    <property type="evidence" value="ECO:0007669"/>
    <property type="project" value="UniProtKB-KW"/>
</dbReference>
<evidence type="ECO:0000256" key="2">
    <source>
        <dbReference type="ARBA" id="ARBA00022771"/>
    </source>
</evidence>
<evidence type="ECO:0000256" key="4">
    <source>
        <dbReference type="PROSITE-ProRule" id="PRU00175"/>
    </source>
</evidence>
<dbReference type="EMBL" id="JAHWGI010000722">
    <property type="protein sequence ID" value="KAK3917336.1"/>
    <property type="molecule type" value="Genomic_DNA"/>
</dbReference>
<organism evidence="6 7">
    <name type="scientific">Frankliniella fusca</name>
    <dbReference type="NCBI Taxonomy" id="407009"/>
    <lineage>
        <taxon>Eukaryota</taxon>
        <taxon>Metazoa</taxon>
        <taxon>Ecdysozoa</taxon>
        <taxon>Arthropoda</taxon>
        <taxon>Hexapoda</taxon>
        <taxon>Insecta</taxon>
        <taxon>Pterygota</taxon>
        <taxon>Neoptera</taxon>
        <taxon>Paraneoptera</taxon>
        <taxon>Thysanoptera</taxon>
        <taxon>Terebrantia</taxon>
        <taxon>Thripoidea</taxon>
        <taxon>Thripidae</taxon>
        <taxon>Frankliniella</taxon>
    </lineage>
</organism>
<feature type="domain" description="RING-type" evidence="5">
    <location>
        <begin position="140"/>
        <end position="221"/>
    </location>
</feature>
<comment type="caution">
    <text evidence="6">The sequence shown here is derived from an EMBL/GenBank/DDBJ whole genome shotgun (WGS) entry which is preliminary data.</text>
</comment>
<gene>
    <name evidence="6" type="ORF">KUF71_026157</name>
</gene>
<reference evidence="6" key="1">
    <citation type="submission" date="2021-07" db="EMBL/GenBank/DDBJ databases">
        <authorList>
            <person name="Catto M.A."/>
            <person name="Jacobson A."/>
            <person name="Kennedy G."/>
            <person name="Labadie P."/>
            <person name="Hunt B.G."/>
            <person name="Srinivasan R."/>
        </authorList>
    </citation>
    <scope>NUCLEOTIDE SEQUENCE</scope>
    <source>
        <strain evidence="6">PL_HMW_Pooled</strain>
        <tissue evidence="6">Head</tissue>
    </source>
</reference>
<dbReference type="Proteomes" id="UP001219518">
    <property type="component" value="Unassembled WGS sequence"/>
</dbReference>
<keyword evidence="7" id="KW-1185">Reference proteome</keyword>
<evidence type="ECO:0000256" key="1">
    <source>
        <dbReference type="ARBA" id="ARBA00022723"/>
    </source>
</evidence>
<evidence type="ECO:0000313" key="6">
    <source>
        <dbReference type="EMBL" id="KAK3917336.1"/>
    </source>
</evidence>
<dbReference type="SMART" id="SM00184">
    <property type="entry name" value="RING"/>
    <property type="match status" value="1"/>
</dbReference>
<protein>
    <submittedName>
        <fullName evidence="6">E3 ubiquitin-protein ligase makorin</fullName>
    </submittedName>
</protein>
<evidence type="ECO:0000313" key="7">
    <source>
        <dbReference type="Proteomes" id="UP001219518"/>
    </source>
</evidence>
<reference evidence="6" key="2">
    <citation type="journal article" date="2023" name="BMC Genomics">
        <title>Pest status, molecular evolution, and epigenetic factors derived from the genome assembly of Frankliniella fusca, a thysanopteran phytovirus vector.</title>
        <authorList>
            <person name="Catto M.A."/>
            <person name="Labadie P.E."/>
            <person name="Jacobson A.L."/>
            <person name="Kennedy G.G."/>
            <person name="Srinivasan R."/>
            <person name="Hunt B.G."/>
        </authorList>
    </citation>
    <scope>NUCLEOTIDE SEQUENCE</scope>
    <source>
        <strain evidence="6">PL_HMW_Pooled</strain>
    </source>
</reference>
<dbReference type="InterPro" id="IPR013083">
    <property type="entry name" value="Znf_RING/FYVE/PHD"/>
</dbReference>
<dbReference type="Gene3D" id="3.30.40.10">
    <property type="entry name" value="Zinc/RING finger domain, C3HC4 (zinc finger)"/>
    <property type="match status" value="1"/>
</dbReference>